<feature type="compositionally biased region" description="Low complexity" evidence="1">
    <location>
        <begin position="24"/>
        <end position="33"/>
    </location>
</feature>
<dbReference type="RefSeq" id="XP_005785322.1">
    <property type="nucleotide sequence ID" value="XM_005785265.1"/>
</dbReference>
<feature type="region of interest" description="Disordered" evidence="1">
    <location>
        <begin position="1"/>
        <end position="35"/>
    </location>
</feature>
<dbReference type="InterPro" id="IPR012331">
    <property type="entry name" value="Clathrin_H-chain_linker"/>
</dbReference>
<evidence type="ECO:0000313" key="2">
    <source>
        <dbReference type="EnsemblProtists" id="EOD32893"/>
    </source>
</evidence>
<evidence type="ECO:0000256" key="1">
    <source>
        <dbReference type="SAM" id="MobiDB-lite"/>
    </source>
</evidence>
<accession>A0A0D3KAV8</accession>
<reference evidence="2" key="2">
    <citation type="submission" date="2024-10" db="UniProtKB">
        <authorList>
            <consortium name="EnsemblProtists"/>
        </authorList>
    </citation>
    <scope>IDENTIFICATION</scope>
</reference>
<dbReference type="EnsemblProtists" id="EOD32893">
    <property type="protein sequence ID" value="EOD32893"/>
    <property type="gene ID" value="EMIHUDRAFT_230287"/>
</dbReference>
<proteinExistence type="predicted"/>
<organism evidence="2 3">
    <name type="scientific">Emiliania huxleyi (strain CCMP1516)</name>
    <dbReference type="NCBI Taxonomy" id="280463"/>
    <lineage>
        <taxon>Eukaryota</taxon>
        <taxon>Haptista</taxon>
        <taxon>Haptophyta</taxon>
        <taxon>Prymnesiophyceae</taxon>
        <taxon>Isochrysidales</taxon>
        <taxon>Noelaerhabdaceae</taxon>
        <taxon>Emiliania</taxon>
    </lineage>
</organism>
<name>A0A0D3KAV8_EMIH1</name>
<reference evidence="3" key="1">
    <citation type="journal article" date="2013" name="Nature">
        <title>Pan genome of the phytoplankton Emiliania underpins its global distribution.</title>
        <authorList>
            <person name="Read B.A."/>
            <person name="Kegel J."/>
            <person name="Klute M.J."/>
            <person name="Kuo A."/>
            <person name="Lefebvre S.C."/>
            <person name="Maumus F."/>
            <person name="Mayer C."/>
            <person name="Miller J."/>
            <person name="Monier A."/>
            <person name="Salamov A."/>
            <person name="Young J."/>
            <person name="Aguilar M."/>
            <person name="Claverie J.M."/>
            <person name="Frickenhaus S."/>
            <person name="Gonzalez K."/>
            <person name="Herman E.K."/>
            <person name="Lin Y.C."/>
            <person name="Napier J."/>
            <person name="Ogata H."/>
            <person name="Sarno A.F."/>
            <person name="Shmutz J."/>
            <person name="Schroeder D."/>
            <person name="de Vargas C."/>
            <person name="Verret F."/>
            <person name="von Dassow P."/>
            <person name="Valentin K."/>
            <person name="Van de Peer Y."/>
            <person name="Wheeler G."/>
            <person name="Dacks J.B."/>
            <person name="Delwiche C.F."/>
            <person name="Dyhrman S.T."/>
            <person name="Glockner G."/>
            <person name="John U."/>
            <person name="Richards T."/>
            <person name="Worden A.Z."/>
            <person name="Zhang X."/>
            <person name="Grigoriev I.V."/>
            <person name="Allen A.E."/>
            <person name="Bidle K."/>
            <person name="Borodovsky M."/>
            <person name="Bowler C."/>
            <person name="Brownlee C."/>
            <person name="Cock J.M."/>
            <person name="Elias M."/>
            <person name="Gladyshev V.N."/>
            <person name="Groth M."/>
            <person name="Guda C."/>
            <person name="Hadaegh A."/>
            <person name="Iglesias-Rodriguez M.D."/>
            <person name="Jenkins J."/>
            <person name="Jones B.M."/>
            <person name="Lawson T."/>
            <person name="Leese F."/>
            <person name="Lindquist E."/>
            <person name="Lobanov A."/>
            <person name="Lomsadze A."/>
            <person name="Malik S.B."/>
            <person name="Marsh M.E."/>
            <person name="Mackinder L."/>
            <person name="Mock T."/>
            <person name="Mueller-Roeber B."/>
            <person name="Pagarete A."/>
            <person name="Parker M."/>
            <person name="Probert I."/>
            <person name="Quesneville H."/>
            <person name="Raines C."/>
            <person name="Rensing S.A."/>
            <person name="Riano-Pachon D.M."/>
            <person name="Richier S."/>
            <person name="Rokitta S."/>
            <person name="Shiraiwa Y."/>
            <person name="Soanes D.M."/>
            <person name="van der Giezen M."/>
            <person name="Wahlund T.M."/>
            <person name="Williams B."/>
            <person name="Wilson W."/>
            <person name="Wolfe G."/>
            <person name="Wurch L.L."/>
        </authorList>
    </citation>
    <scope>NUCLEOTIDE SEQUENCE</scope>
</reference>
<dbReference type="Gene3D" id="1.25.40.30">
    <property type="match status" value="1"/>
</dbReference>
<dbReference type="GeneID" id="17278166"/>
<evidence type="ECO:0000313" key="3">
    <source>
        <dbReference type="Proteomes" id="UP000013827"/>
    </source>
</evidence>
<protein>
    <recommendedName>
        <fullName evidence="4">Clathrin light chain</fullName>
    </recommendedName>
</protein>
<dbReference type="KEGG" id="ehx:EMIHUDRAFT_230287"/>
<feature type="region of interest" description="Disordered" evidence="1">
    <location>
        <begin position="77"/>
        <end position="109"/>
    </location>
</feature>
<keyword evidence="3" id="KW-1185">Reference proteome</keyword>
<evidence type="ECO:0008006" key="4">
    <source>
        <dbReference type="Google" id="ProtNLM"/>
    </source>
</evidence>
<sequence>MAAQLSSAQETSAFGSFASGGGNEAAAGEWADFGSGGDDFGDAYVPFLPPPPSRPKTDAEKFAALMEAEEWEKAAHFAATSPSQELRTRETAAKATDGGKPPVLRTDSP</sequence>
<dbReference type="AlphaFoldDB" id="A0A0D3KAV8"/>
<dbReference type="HOGENOM" id="CLU_2188955_0_0_1"/>
<dbReference type="PaxDb" id="2903-EOD32893"/>
<dbReference type="Proteomes" id="UP000013827">
    <property type="component" value="Unassembled WGS sequence"/>
</dbReference>
<feature type="compositionally biased region" description="Polar residues" evidence="1">
    <location>
        <begin position="1"/>
        <end position="11"/>
    </location>
</feature>